<keyword evidence="1" id="KW-0175">Coiled coil</keyword>
<gene>
    <name evidence="2" type="ORF">AOY20_10525</name>
</gene>
<sequence length="395" mass="46395">MFIRLFYTLRKYGVPVSTRELIDLNQAIAVGLVFANQEEFYQLTKTIMVKDERYFDKFDRAMKDYFDGISTFDLDSLLHQVHQLPKDWFDLELLEKHLTPEQREELKKAGSLEELMKMLEERLREQHKKHQGGNRMIGTGGTSPFGAYGDHPEGVRIGGPGRKRSAVKVWEQRQYRNLDDEQVLGTRQMQMALRRLRKFARQGAAEELDIDGTIRETAKQGILDVQLVPERRNRVKVLMLFDVGGSMDSYISQCEKLFSAAKTEFKTLEYFYFHNCLYDYVWKDNIRRSTSKINTIDLFNTYGRDYRVIVVGDASMAPYELNSIGGSVEYMNDESGEVWLKRLRQHFEKTAWLNPEEQDYWHYAQTIGQIKKIFEDHMYAMTLKGVEDMIKYLAR</sequence>
<evidence type="ECO:0000313" key="2">
    <source>
        <dbReference type="EMBL" id="ALH95932.1"/>
    </source>
</evidence>
<dbReference type="InterPro" id="IPR008912">
    <property type="entry name" value="Uncharacterised_CoxE"/>
</dbReference>
<dbReference type="RefSeq" id="WP_054581820.1">
    <property type="nucleotide sequence ID" value="NZ_CP012808.1"/>
</dbReference>
<dbReference type="KEGG" id="aei:AOY20_10525"/>
<accession>A0A0N9W2J2</accession>
<keyword evidence="3" id="KW-1185">Reference proteome</keyword>
<evidence type="ECO:0000256" key="1">
    <source>
        <dbReference type="SAM" id="Coils"/>
    </source>
</evidence>
<reference evidence="2 3" key="1">
    <citation type="journal article" date="2015" name="Int. J. Syst. Evol. Microbiol.">
        <title>Acinetobacter equi sp. nov. isolated from horse faeces.</title>
        <authorList>
            <person name="Poppel M.T."/>
            <person name="Skiebe E."/>
            <person name="Laue M."/>
            <person name="Bergmann H."/>
            <person name="Ebersberger I."/>
            <person name="Garn T."/>
            <person name="Fruth A."/>
            <person name="Baumgardt S."/>
            <person name="Busse H.J."/>
            <person name="Wilharm G."/>
        </authorList>
    </citation>
    <scope>NUCLEOTIDE SEQUENCE [LARGE SCALE GENOMIC DNA]</scope>
    <source>
        <strain evidence="2 3">114</strain>
    </source>
</reference>
<protein>
    <recommendedName>
        <fullName evidence="4">VWA domain-containing protein</fullName>
    </recommendedName>
</protein>
<dbReference type="Pfam" id="PF05762">
    <property type="entry name" value="VWA_CoxE"/>
    <property type="match status" value="1"/>
</dbReference>
<dbReference type="STRING" id="1324350.AOY20_10525"/>
<evidence type="ECO:0000313" key="3">
    <source>
        <dbReference type="Proteomes" id="UP000064939"/>
    </source>
</evidence>
<name>A0A0N9W2J2_9GAMM</name>
<dbReference type="OrthoDB" id="9764216at2"/>
<feature type="coiled-coil region" evidence="1">
    <location>
        <begin position="102"/>
        <end position="129"/>
    </location>
</feature>
<evidence type="ECO:0008006" key="4">
    <source>
        <dbReference type="Google" id="ProtNLM"/>
    </source>
</evidence>
<dbReference type="Proteomes" id="UP000064939">
    <property type="component" value="Chromosome"/>
</dbReference>
<dbReference type="PANTHER" id="PTHR39338">
    <property type="entry name" value="BLL5662 PROTEIN-RELATED"/>
    <property type="match status" value="1"/>
</dbReference>
<organism evidence="2 3">
    <name type="scientific">Acinetobacter equi</name>
    <dbReference type="NCBI Taxonomy" id="1324350"/>
    <lineage>
        <taxon>Bacteria</taxon>
        <taxon>Pseudomonadati</taxon>
        <taxon>Pseudomonadota</taxon>
        <taxon>Gammaproteobacteria</taxon>
        <taxon>Moraxellales</taxon>
        <taxon>Moraxellaceae</taxon>
        <taxon>Acinetobacter</taxon>
    </lineage>
</organism>
<dbReference type="EMBL" id="CP012808">
    <property type="protein sequence ID" value="ALH95932.1"/>
    <property type="molecule type" value="Genomic_DNA"/>
</dbReference>
<proteinExistence type="predicted"/>
<dbReference type="AlphaFoldDB" id="A0A0N9W2J2"/>
<dbReference type="PANTHER" id="PTHR39338:SF7">
    <property type="entry name" value="BLL6692 PROTEIN"/>
    <property type="match status" value="1"/>
</dbReference>